<feature type="transmembrane region" description="Helical" evidence="7">
    <location>
        <begin position="106"/>
        <end position="128"/>
    </location>
</feature>
<dbReference type="PANTHER" id="PTHR30213">
    <property type="entry name" value="INNER MEMBRANE PROTEIN YHJD"/>
    <property type="match status" value="1"/>
</dbReference>
<organism evidence="8 9">
    <name type="scientific">Roseicella frigidaeris</name>
    <dbReference type="NCBI Taxonomy" id="2230885"/>
    <lineage>
        <taxon>Bacteria</taxon>
        <taxon>Pseudomonadati</taxon>
        <taxon>Pseudomonadota</taxon>
        <taxon>Alphaproteobacteria</taxon>
        <taxon>Acetobacterales</taxon>
        <taxon>Roseomonadaceae</taxon>
        <taxon>Roseicella</taxon>
    </lineage>
</organism>
<keyword evidence="4 7" id="KW-1133">Transmembrane helix</keyword>
<comment type="subcellular location">
    <subcellularLocation>
        <location evidence="1">Cell membrane</location>
        <topology evidence="1">Multi-pass membrane protein</topology>
    </subcellularLocation>
</comment>
<keyword evidence="2" id="KW-1003">Cell membrane</keyword>
<feature type="region of interest" description="Disordered" evidence="6">
    <location>
        <begin position="41"/>
        <end position="78"/>
    </location>
</feature>
<proteinExistence type="predicted"/>
<evidence type="ECO:0000256" key="3">
    <source>
        <dbReference type="ARBA" id="ARBA00022692"/>
    </source>
</evidence>
<dbReference type="Pfam" id="PF03631">
    <property type="entry name" value="Virul_fac_BrkB"/>
    <property type="match status" value="1"/>
</dbReference>
<dbReference type="EMBL" id="QLIX01000022">
    <property type="protein sequence ID" value="RAI56985.1"/>
    <property type="molecule type" value="Genomic_DNA"/>
</dbReference>
<evidence type="ECO:0000256" key="4">
    <source>
        <dbReference type="ARBA" id="ARBA00022989"/>
    </source>
</evidence>
<evidence type="ECO:0000256" key="7">
    <source>
        <dbReference type="SAM" id="Phobius"/>
    </source>
</evidence>
<feature type="transmembrane region" description="Helical" evidence="7">
    <location>
        <begin position="319"/>
        <end position="341"/>
    </location>
</feature>
<dbReference type="NCBIfam" id="TIGR00765">
    <property type="entry name" value="yihY_not_rbn"/>
    <property type="match status" value="1"/>
</dbReference>
<evidence type="ECO:0000313" key="9">
    <source>
        <dbReference type="Proteomes" id="UP000249065"/>
    </source>
</evidence>
<sequence length="376" mass="40431">MPLALRRRPMPAERAPSPLLATLVAAGGLVLLLAGRGGRLEDPAGPQGLAAPPESPPRPGREPDAARRGRHATTPSQIPAPGWWAILKRTASEIMEDRVMTEAAGITFYVLLALFPAIAALISIYGLFAEPATINDHLASLAGVVPGGGMDIITEQVKRITEKGRGTLGLSALIGLATSLWSANQAMKAFVDSLNIVYGETEKRGYFARLALTLGFTLGGILLIILAMVAVVAIPVALHFIGLDQQLEMLLRLARWPIMLLVIGLFLAFLYRYGPSRRRARWRWVSWGSAFAALCWLGVSLGFSWYVTNFGNYNETYGSLGAVIGFMTWIWISSTVVLAGAELDAEMEHQTARDTTSGPERPLGARGARMADTVAG</sequence>
<reference evidence="9" key="1">
    <citation type="submission" date="2018-06" db="EMBL/GenBank/DDBJ databases">
        <authorList>
            <person name="Khan S.A."/>
        </authorList>
    </citation>
    <scope>NUCLEOTIDE SEQUENCE [LARGE SCALE GENOMIC DNA]</scope>
    <source>
        <strain evidence="9">DB-1506</strain>
    </source>
</reference>
<evidence type="ECO:0000256" key="1">
    <source>
        <dbReference type="ARBA" id="ARBA00004651"/>
    </source>
</evidence>
<feature type="region of interest" description="Disordered" evidence="6">
    <location>
        <begin position="349"/>
        <end position="376"/>
    </location>
</feature>
<protein>
    <submittedName>
        <fullName evidence="8">YihY/virulence factor BrkB family protein</fullName>
    </submittedName>
</protein>
<evidence type="ECO:0000256" key="5">
    <source>
        <dbReference type="ARBA" id="ARBA00023136"/>
    </source>
</evidence>
<keyword evidence="5 7" id="KW-0472">Membrane</keyword>
<dbReference type="OrthoDB" id="9781030at2"/>
<evidence type="ECO:0000313" key="8">
    <source>
        <dbReference type="EMBL" id="RAI56985.1"/>
    </source>
</evidence>
<dbReference type="PANTHER" id="PTHR30213:SF0">
    <property type="entry name" value="UPF0761 MEMBRANE PROTEIN YIHY"/>
    <property type="match status" value="1"/>
</dbReference>
<evidence type="ECO:0000256" key="2">
    <source>
        <dbReference type="ARBA" id="ARBA00022475"/>
    </source>
</evidence>
<dbReference type="GO" id="GO:0005886">
    <property type="term" value="C:plasma membrane"/>
    <property type="evidence" value="ECO:0007669"/>
    <property type="project" value="UniProtKB-SubCell"/>
</dbReference>
<feature type="transmembrane region" description="Helical" evidence="7">
    <location>
        <begin position="253"/>
        <end position="273"/>
    </location>
</feature>
<accession>A0A327M3R7</accession>
<dbReference type="AlphaFoldDB" id="A0A327M3R7"/>
<name>A0A327M3R7_9PROT</name>
<gene>
    <name evidence="8" type="ORF">DOO78_21005</name>
</gene>
<comment type="caution">
    <text evidence="8">The sequence shown here is derived from an EMBL/GenBank/DDBJ whole genome shotgun (WGS) entry which is preliminary data.</text>
</comment>
<feature type="transmembrane region" description="Helical" evidence="7">
    <location>
        <begin position="210"/>
        <end position="241"/>
    </location>
</feature>
<keyword evidence="3 7" id="KW-0812">Transmembrane</keyword>
<evidence type="ECO:0000256" key="6">
    <source>
        <dbReference type="SAM" id="MobiDB-lite"/>
    </source>
</evidence>
<dbReference type="InterPro" id="IPR017039">
    <property type="entry name" value="Virul_fac_BrkB"/>
</dbReference>
<keyword evidence="9" id="KW-1185">Reference proteome</keyword>
<dbReference type="Proteomes" id="UP000249065">
    <property type="component" value="Unassembled WGS sequence"/>
</dbReference>
<feature type="transmembrane region" description="Helical" evidence="7">
    <location>
        <begin position="285"/>
        <end position="307"/>
    </location>
</feature>